<proteinExistence type="predicted"/>
<keyword evidence="3" id="KW-0804">Transcription</keyword>
<dbReference type="GO" id="GO:0003677">
    <property type="term" value="F:DNA binding"/>
    <property type="evidence" value="ECO:0007669"/>
    <property type="project" value="UniProtKB-KW"/>
</dbReference>
<accession>D8IUI6</accession>
<evidence type="ECO:0000256" key="2">
    <source>
        <dbReference type="ARBA" id="ARBA00023125"/>
    </source>
</evidence>
<dbReference type="Pfam" id="PF07729">
    <property type="entry name" value="FCD"/>
    <property type="match status" value="1"/>
</dbReference>
<dbReference type="Gene3D" id="1.20.120.530">
    <property type="entry name" value="GntR ligand-binding domain-like"/>
    <property type="match status" value="1"/>
</dbReference>
<dbReference type="PROSITE" id="PS50949">
    <property type="entry name" value="HTH_GNTR"/>
    <property type="match status" value="1"/>
</dbReference>
<dbReference type="OrthoDB" id="5243844at2"/>
<dbReference type="Gene3D" id="1.10.10.10">
    <property type="entry name" value="Winged helix-like DNA-binding domain superfamily/Winged helix DNA-binding domain"/>
    <property type="match status" value="1"/>
</dbReference>
<protein>
    <submittedName>
        <fullName evidence="6">GntR family transcription regulator protein</fullName>
    </submittedName>
</protein>
<dbReference type="Proteomes" id="UP000000329">
    <property type="component" value="Chromosome"/>
</dbReference>
<dbReference type="HOGENOM" id="CLU_017584_5_0_4"/>
<reference evidence="6 7" key="1">
    <citation type="submission" date="2010-04" db="EMBL/GenBank/DDBJ databases">
        <title>The genome of Herbaspirillum seropedicae SmR1, an endophytic, nitrogen-fixing, plant-growth promoting beta-Proteobacteria.</title>
        <authorList>
            <person name="Pedrosa F.O."/>
            <person name="Monteiro R.A."/>
            <person name="Wassem R."/>
            <person name="Cruz L.M."/>
            <person name="Ayub R.A."/>
            <person name="Colauto N.B."/>
            <person name="Fernandez M.A."/>
            <person name="Fungaro M.H.P."/>
            <person name="Grisard E.C."/>
            <person name="Hungria M."/>
            <person name="Madeira H.M.F."/>
            <person name="Nodari R.O."/>
            <person name="Osaku C.A."/>
            <person name="Petzl-Erler M.L."/>
            <person name="Terenzi H."/>
            <person name="Vieira L.G.E."/>
            <person name="Almeida M.I.M."/>
            <person name="Alves L.R."/>
            <person name="Arantes O.M.N."/>
            <person name="Balsanelli E."/>
            <person name="Barcellos F.G."/>
            <person name="Baura V.A."/>
            <person name="Binde D.R."/>
            <person name="Campo R.J."/>
            <person name="Chubatsu L.S."/>
            <person name="Chueire L.M.O."/>
            <person name="Ciferri R.R."/>
            <person name="Correa L.C."/>
            <person name="da Conceicao Silva J.L."/>
            <person name="Dabul A.N.G."/>
            <person name="Dambros B.P."/>
            <person name="Faoro H."/>
            <person name="Favetti A."/>
            <person name="Friedermann G."/>
            <person name="Furlaneto M.C."/>
            <person name="Gasques L.S."/>
            <person name="Gimenes C.C.T."/>
            <person name="Gioppo N.M.R."/>
            <person name="Glienke-Blanco C."/>
            <person name="Godoy L.P."/>
            <person name="Guerra M.P."/>
            <person name="Karp S."/>
            <person name="Kava-Cordeiro V."/>
            <person name="Margarido V.P."/>
            <person name="Mathioni S.M."/>
            <person name="Menck-Soares M.A."/>
            <person name="Murace N.K."/>
            <person name="Nicolas M.F."/>
            <person name="Oliveira C.E.C."/>
            <person name="Pagnan N.A.B."/>
            <person name="Pamphile J.A."/>
            <person name="Patussi E.V."/>
            <person name="Pereira L.F.P."/>
            <person name="Pereira-Ferrari L."/>
            <person name="Pinto F.G.S."/>
            <person name="Precoma C."/>
            <person name="Prioli A.J."/>
            <person name="Prioli S.M.A.P."/>
            <person name="Raittz R.T."/>
            <person name="Ramos H.J.O."/>
            <person name="Ribeiro E.M.S.F."/>
            <person name="Rigo L.U."/>
            <person name="Rocha C.L.M.S.C."/>
            <person name="Rocha S.N."/>
            <person name="Santos K."/>
            <person name="Satori D."/>
            <person name="Silva A.G."/>
            <person name="Simao R.C.G."/>
            <person name="Soares M.A.M."/>
            <person name="Souza E.M."/>
            <person name="Steffens M.B.R."/>
            <person name="Steindel M."/>
            <person name="Tadra-Sfeir M.Z."/>
            <person name="Takahashi E.K."/>
            <person name="Torres R.A."/>
            <person name="Valle J.S."/>
            <person name="Vernal J.I."/>
            <person name="Vilas-Boas L.A."/>
            <person name="Watanabe M.A.E."/>
            <person name="Weiss V.A."/>
            <person name="Yates M.A."/>
            <person name="Souza E.M."/>
        </authorList>
    </citation>
    <scope>NUCLEOTIDE SEQUENCE [LARGE SCALE GENOMIC DNA]</scope>
    <source>
        <strain evidence="6 7">SmR1</strain>
    </source>
</reference>
<dbReference type="InterPro" id="IPR008920">
    <property type="entry name" value="TF_FadR/GntR_C"/>
</dbReference>
<dbReference type="InterPro" id="IPR036390">
    <property type="entry name" value="WH_DNA-bd_sf"/>
</dbReference>
<evidence type="ECO:0000256" key="4">
    <source>
        <dbReference type="SAM" id="MobiDB-lite"/>
    </source>
</evidence>
<dbReference type="SUPFAM" id="SSF46785">
    <property type="entry name" value="Winged helix' DNA-binding domain"/>
    <property type="match status" value="1"/>
</dbReference>
<dbReference type="InterPro" id="IPR011711">
    <property type="entry name" value="GntR_C"/>
</dbReference>
<sequence length="249" mass="27056">MSTNPSLKSSSQIAVRITEAILAKQLAPGTRLGEQQLADLFKVSRTQVREALTHLMARGIVTVSARRGWFVIEPTPAQAREAFEARRVIELGLLRQARLRPVGDTAIGQLREHIAREEAAIAGADVGARSYLLGDFHVCLAECLGNSLLAETLRDLTARTTLTAMLHQSSEQAEDSCSEHVLIVEALERGDLEQAEQLMHDHLQHVESGLNQVRSSDPLEPLRQALASVSRQGAASDAKTVRPPGKGPL</sequence>
<organism evidence="6 7">
    <name type="scientific">Herbaspirillum seropedicae (strain SmR1)</name>
    <dbReference type="NCBI Taxonomy" id="757424"/>
    <lineage>
        <taxon>Bacteria</taxon>
        <taxon>Pseudomonadati</taxon>
        <taxon>Pseudomonadota</taxon>
        <taxon>Betaproteobacteria</taxon>
        <taxon>Burkholderiales</taxon>
        <taxon>Oxalobacteraceae</taxon>
        <taxon>Herbaspirillum</taxon>
    </lineage>
</organism>
<keyword evidence="7" id="KW-1185">Reference proteome</keyword>
<gene>
    <name evidence="6" type="ordered locus">Hsero_4249</name>
</gene>
<dbReference type="eggNOG" id="COG1802">
    <property type="taxonomic scope" value="Bacteria"/>
</dbReference>
<dbReference type="Pfam" id="PF00392">
    <property type="entry name" value="GntR"/>
    <property type="match status" value="1"/>
</dbReference>
<dbReference type="CDD" id="cd07377">
    <property type="entry name" value="WHTH_GntR"/>
    <property type="match status" value="1"/>
</dbReference>
<evidence type="ECO:0000256" key="1">
    <source>
        <dbReference type="ARBA" id="ARBA00023015"/>
    </source>
</evidence>
<evidence type="ECO:0000313" key="6">
    <source>
        <dbReference type="EMBL" id="ADJ65718.1"/>
    </source>
</evidence>
<dbReference type="AlphaFoldDB" id="D8IUI6"/>
<dbReference type="STRING" id="757424.Hsero_4249"/>
<evidence type="ECO:0000313" key="7">
    <source>
        <dbReference type="Proteomes" id="UP000000329"/>
    </source>
</evidence>
<dbReference type="SMART" id="SM00895">
    <property type="entry name" value="FCD"/>
    <property type="match status" value="1"/>
</dbReference>
<dbReference type="EMBL" id="CP002039">
    <property type="protein sequence ID" value="ADJ65718.1"/>
    <property type="molecule type" value="Genomic_DNA"/>
</dbReference>
<dbReference type="InterPro" id="IPR036388">
    <property type="entry name" value="WH-like_DNA-bd_sf"/>
</dbReference>
<dbReference type="PANTHER" id="PTHR43537:SF53">
    <property type="entry name" value="HTH-TYPE TRANSCRIPTIONAL REPRESSOR NANR"/>
    <property type="match status" value="1"/>
</dbReference>
<evidence type="ECO:0000256" key="3">
    <source>
        <dbReference type="ARBA" id="ARBA00023163"/>
    </source>
</evidence>
<dbReference type="InterPro" id="IPR000524">
    <property type="entry name" value="Tscrpt_reg_HTH_GntR"/>
</dbReference>
<evidence type="ECO:0000259" key="5">
    <source>
        <dbReference type="PROSITE" id="PS50949"/>
    </source>
</evidence>
<feature type="domain" description="HTH gntR-type" evidence="5">
    <location>
        <begin position="7"/>
        <end position="74"/>
    </location>
</feature>
<dbReference type="SUPFAM" id="SSF48008">
    <property type="entry name" value="GntR ligand-binding domain-like"/>
    <property type="match status" value="1"/>
</dbReference>
<dbReference type="KEGG" id="hse:Hsero_4249"/>
<feature type="region of interest" description="Disordered" evidence="4">
    <location>
        <begin position="227"/>
        <end position="249"/>
    </location>
</feature>
<keyword evidence="1" id="KW-0805">Transcription regulation</keyword>
<dbReference type="RefSeq" id="WP_013236175.1">
    <property type="nucleotide sequence ID" value="NC_014323.1"/>
</dbReference>
<dbReference type="SMART" id="SM00345">
    <property type="entry name" value="HTH_GNTR"/>
    <property type="match status" value="1"/>
</dbReference>
<dbReference type="PRINTS" id="PR00035">
    <property type="entry name" value="HTHGNTR"/>
</dbReference>
<dbReference type="GO" id="GO:0003700">
    <property type="term" value="F:DNA-binding transcription factor activity"/>
    <property type="evidence" value="ECO:0007669"/>
    <property type="project" value="InterPro"/>
</dbReference>
<dbReference type="GeneID" id="29389899"/>
<dbReference type="PANTHER" id="PTHR43537">
    <property type="entry name" value="TRANSCRIPTIONAL REGULATOR, GNTR FAMILY"/>
    <property type="match status" value="1"/>
</dbReference>
<keyword evidence="2" id="KW-0238">DNA-binding</keyword>
<name>D8IUI6_HERSS</name>